<gene>
    <name evidence="1" type="ORF">T01_5067</name>
</gene>
<dbReference type="InParanoid" id="A0A0V1BUN8"/>
<accession>A0A0V1BUN8</accession>
<evidence type="ECO:0000313" key="1">
    <source>
        <dbReference type="EMBL" id="KRY40703.1"/>
    </source>
</evidence>
<proteinExistence type="predicted"/>
<dbReference type="EMBL" id="JYDH01000011">
    <property type="protein sequence ID" value="KRY40703.1"/>
    <property type="molecule type" value="Genomic_DNA"/>
</dbReference>
<dbReference type="AlphaFoldDB" id="A0A0V1BUN8"/>
<protein>
    <submittedName>
        <fullName evidence="1">Uncharacterized protein</fullName>
    </submittedName>
</protein>
<reference evidence="1 2" key="1">
    <citation type="submission" date="2015-01" db="EMBL/GenBank/DDBJ databases">
        <title>Evolution of Trichinella species and genotypes.</title>
        <authorList>
            <person name="Korhonen P.K."/>
            <person name="Edoardo P."/>
            <person name="Giuseppe L.R."/>
            <person name="Gasser R.B."/>
        </authorList>
    </citation>
    <scope>NUCLEOTIDE SEQUENCE [LARGE SCALE GENOMIC DNA]</scope>
    <source>
        <strain evidence="1">ISS3</strain>
    </source>
</reference>
<organism evidence="1 2">
    <name type="scientific">Trichinella spiralis</name>
    <name type="common">Trichina worm</name>
    <dbReference type="NCBI Taxonomy" id="6334"/>
    <lineage>
        <taxon>Eukaryota</taxon>
        <taxon>Metazoa</taxon>
        <taxon>Ecdysozoa</taxon>
        <taxon>Nematoda</taxon>
        <taxon>Enoplea</taxon>
        <taxon>Dorylaimia</taxon>
        <taxon>Trichinellida</taxon>
        <taxon>Trichinellidae</taxon>
        <taxon>Trichinella</taxon>
    </lineage>
</organism>
<dbReference type="Proteomes" id="UP000054776">
    <property type="component" value="Unassembled WGS sequence"/>
</dbReference>
<keyword evidence="2" id="KW-1185">Reference proteome</keyword>
<name>A0A0V1BUN8_TRISP</name>
<sequence>MSHLNFNDNNNENRWIAVDTLPNCVVTFAHNYHFTLENSQSKLTARRHCRKPSLRTVHF</sequence>
<evidence type="ECO:0000313" key="2">
    <source>
        <dbReference type="Proteomes" id="UP000054776"/>
    </source>
</evidence>
<comment type="caution">
    <text evidence="1">The sequence shown here is derived from an EMBL/GenBank/DDBJ whole genome shotgun (WGS) entry which is preliminary data.</text>
</comment>